<comment type="pathway">
    <text evidence="4">Isoprenoid biosynthesis; isopentenyl diphosphate biosynthesis via DXP pathway; isopentenyl diphosphate from 1-deoxy-D-xylulose 5-phosphate: step 2/6.</text>
</comment>
<dbReference type="CDD" id="cd02516">
    <property type="entry name" value="CDP-ME_synthetase"/>
    <property type="match status" value="1"/>
</dbReference>
<dbReference type="CDD" id="cd00554">
    <property type="entry name" value="MECDP_synthase"/>
    <property type="match status" value="1"/>
</dbReference>
<keyword evidence="8 16" id="KW-0808">Transferase</keyword>
<evidence type="ECO:0000256" key="8">
    <source>
        <dbReference type="ARBA" id="ARBA00022679"/>
    </source>
</evidence>
<dbReference type="Pfam" id="PF02542">
    <property type="entry name" value="YgbB"/>
    <property type="match status" value="1"/>
</dbReference>
<evidence type="ECO:0000256" key="9">
    <source>
        <dbReference type="ARBA" id="ARBA00022695"/>
    </source>
</evidence>
<feature type="binding site" evidence="14">
    <location>
        <position position="235"/>
    </location>
    <ligand>
        <name>a divalent metal cation</name>
        <dbReference type="ChEBI" id="CHEBI:60240"/>
    </ligand>
</feature>
<evidence type="ECO:0000256" key="5">
    <source>
        <dbReference type="ARBA" id="ARBA00008480"/>
    </source>
</evidence>
<dbReference type="NCBIfam" id="TIGR00453">
    <property type="entry name" value="ispD"/>
    <property type="match status" value="1"/>
</dbReference>
<dbReference type="GO" id="GO:0050518">
    <property type="term" value="F:2-C-methyl-D-erythritol 4-phosphate cytidylyltransferase activity"/>
    <property type="evidence" value="ECO:0007669"/>
    <property type="project" value="UniProtKB-EC"/>
</dbReference>
<feature type="site" description="Transition state stabilizer" evidence="14">
    <location>
        <position position="359"/>
    </location>
</feature>
<comment type="similarity">
    <text evidence="6">Belongs to the IspD/TarI cytidylyltransferase family. IspD subfamily.</text>
</comment>
<evidence type="ECO:0000256" key="7">
    <source>
        <dbReference type="ARBA" id="ARBA00011233"/>
    </source>
</evidence>
<dbReference type="InterPro" id="IPR001228">
    <property type="entry name" value="IspD"/>
</dbReference>
<dbReference type="Proteomes" id="UP000252147">
    <property type="component" value="Unassembled WGS sequence"/>
</dbReference>
<accession>A0A368BNA3</accession>
<dbReference type="Gene3D" id="3.30.1330.50">
    <property type="entry name" value="2-C-methyl-D-erythritol 2,4-cyclodiphosphate synthase"/>
    <property type="match status" value="1"/>
</dbReference>
<evidence type="ECO:0000313" key="16">
    <source>
        <dbReference type="EMBL" id="RCL38760.1"/>
    </source>
</evidence>
<dbReference type="PROSITE" id="PS01350">
    <property type="entry name" value="ISPF"/>
    <property type="match status" value="1"/>
</dbReference>
<dbReference type="PANTHER" id="PTHR32125:SF4">
    <property type="entry name" value="2-C-METHYL-D-ERYTHRITOL 4-PHOSPHATE CYTIDYLYLTRANSFERASE, CHLOROPLASTIC"/>
    <property type="match status" value="1"/>
</dbReference>
<keyword evidence="11 14" id="KW-0414">Isoprene biosynthesis</keyword>
<comment type="pathway">
    <text evidence="3 14">Isoprenoid biosynthesis; isopentenyl diphosphate biosynthesis via DXP pathway; isopentenyl diphosphate from 1-deoxy-D-xylulose 5-phosphate: step 4/6.</text>
</comment>
<dbReference type="Gene3D" id="3.90.550.10">
    <property type="entry name" value="Spore Coat Polysaccharide Biosynthesis Protein SpsA, Chain A"/>
    <property type="match status" value="1"/>
</dbReference>
<evidence type="ECO:0000256" key="11">
    <source>
        <dbReference type="ARBA" id="ARBA00023229"/>
    </source>
</evidence>
<evidence type="ECO:0000256" key="1">
    <source>
        <dbReference type="ARBA" id="ARBA00000200"/>
    </source>
</evidence>
<comment type="similarity">
    <text evidence="5 14">Belongs to the IspF family.</text>
</comment>
<feature type="binding site" evidence="14">
    <location>
        <position position="365"/>
    </location>
    <ligand>
        <name>4-CDP-2-C-methyl-D-erythritol 2-phosphate</name>
        <dbReference type="ChEBI" id="CHEBI:57919"/>
    </ligand>
</feature>
<keyword evidence="13" id="KW-0511">Multifunctional enzyme</keyword>
<evidence type="ECO:0000259" key="15">
    <source>
        <dbReference type="Pfam" id="PF02542"/>
    </source>
</evidence>
<feature type="binding site" evidence="14">
    <location>
        <begin position="235"/>
        <end position="237"/>
    </location>
    <ligand>
        <name>4-CDP-2-C-methyl-D-erythritol 2-phosphate</name>
        <dbReference type="ChEBI" id="CHEBI:57919"/>
    </ligand>
</feature>
<feature type="binding site" evidence="14">
    <location>
        <begin position="283"/>
        <end position="285"/>
    </location>
    <ligand>
        <name>4-CDP-2-C-methyl-D-erythritol 2-phosphate</name>
        <dbReference type="ChEBI" id="CHEBI:57919"/>
    </ligand>
</feature>
<feature type="binding site" evidence="14">
    <location>
        <position position="237"/>
    </location>
    <ligand>
        <name>a divalent metal cation</name>
        <dbReference type="ChEBI" id="CHEBI:60240"/>
    </ligand>
</feature>
<feature type="binding site" evidence="14">
    <location>
        <begin position="261"/>
        <end position="262"/>
    </location>
    <ligand>
        <name>4-CDP-2-C-methyl-D-erythritol 2-phosphate</name>
        <dbReference type="ChEBI" id="CHEBI:57919"/>
    </ligand>
</feature>
<evidence type="ECO:0000256" key="12">
    <source>
        <dbReference type="ARBA" id="ARBA00023239"/>
    </source>
</evidence>
<dbReference type="GO" id="GO:0046872">
    <property type="term" value="F:metal ion binding"/>
    <property type="evidence" value="ECO:0007669"/>
    <property type="project" value="UniProtKB-KW"/>
</dbReference>
<comment type="cofactor">
    <cofactor evidence="14">
        <name>a divalent metal cation</name>
        <dbReference type="ChEBI" id="CHEBI:60240"/>
    </cofactor>
    <text evidence="14">Binds 1 divalent metal cation per subunit.</text>
</comment>
<evidence type="ECO:0000256" key="10">
    <source>
        <dbReference type="ARBA" id="ARBA00022723"/>
    </source>
</evidence>
<dbReference type="AlphaFoldDB" id="A0A368BNA3"/>
<dbReference type="InterPro" id="IPR034683">
    <property type="entry name" value="IspD/TarI"/>
</dbReference>
<comment type="caution">
    <text evidence="14">Lacks conserved residue(s) required for the propagation of feature annotation.</text>
</comment>
<evidence type="ECO:0000256" key="13">
    <source>
        <dbReference type="ARBA" id="ARBA00023268"/>
    </source>
</evidence>
<dbReference type="InterPro" id="IPR020555">
    <property type="entry name" value="MECDP_synthase_CS"/>
</dbReference>
<feature type="binding site" evidence="14">
    <location>
        <position position="269"/>
    </location>
    <ligand>
        <name>a divalent metal cation</name>
        <dbReference type="ChEBI" id="CHEBI:60240"/>
    </ligand>
</feature>
<dbReference type="GO" id="GO:0016114">
    <property type="term" value="P:terpenoid biosynthetic process"/>
    <property type="evidence" value="ECO:0007669"/>
    <property type="project" value="InterPro"/>
</dbReference>
<comment type="caution">
    <text evidence="16">The sequence shown here is derived from an EMBL/GenBank/DDBJ whole genome shotgun (WGS) entry which is preliminary data.</text>
</comment>
<dbReference type="GO" id="GO:0008685">
    <property type="term" value="F:2-C-methyl-D-erythritol 2,4-cyclodiphosphate synthase activity"/>
    <property type="evidence" value="ECO:0007669"/>
    <property type="project" value="UniProtKB-UniRule"/>
</dbReference>
<comment type="catalytic activity">
    <reaction evidence="2">
        <text>2-C-methyl-D-erythritol 4-phosphate + CTP + H(+) = 4-CDP-2-C-methyl-D-erythritol + diphosphate</text>
        <dbReference type="Rhea" id="RHEA:13429"/>
        <dbReference type="ChEBI" id="CHEBI:15378"/>
        <dbReference type="ChEBI" id="CHEBI:33019"/>
        <dbReference type="ChEBI" id="CHEBI:37563"/>
        <dbReference type="ChEBI" id="CHEBI:57823"/>
        <dbReference type="ChEBI" id="CHEBI:58262"/>
        <dbReference type="EC" id="2.7.7.60"/>
    </reaction>
</comment>
<evidence type="ECO:0000256" key="3">
    <source>
        <dbReference type="ARBA" id="ARBA00004709"/>
    </source>
</evidence>
<dbReference type="FunFam" id="3.90.550.10:FF:000003">
    <property type="entry name" value="2-C-methyl-D-erythritol 4-phosphate cytidylyltransferase"/>
    <property type="match status" value="1"/>
</dbReference>
<dbReference type="InterPro" id="IPR036571">
    <property type="entry name" value="MECDP_synthase_sf"/>
</dbReference>
<feature type="site" description="Transition state stabilizer" evidence="14">
    <location>
        <position position="261"/>
    </location>
</feature>
<dbReference type="EMBL" id="QOPD01000002">
    <property type="protein sequence ID" value="RCL38760.1"/>
    <property type="molecule type" value="Genomic_DNA"/>
</dbReference>
<comment type="subunit">
    <text evidence="7 14">Homotrimer.</text>
</comment>
<evidence type="ECO:0000313" key="17">
    <source>
        <dbReference type="Proteomes" id="UP000252147"/>
    </source>
</evidence>
<name>A0A368BNA3_9GAMM</name>
<dbReference type="GO" id="GO:0019288">
    <property type="term" value="P:isopentenyl diphosphate biosynthetic process, methylerythritol 4-phosphate pathway"/>
    <property type="evidence" value="ECO:0007669"/>
    <property type="project" value="UniProtKB-UniRule"/>
</dbReference>
<evidence type="ECO:0000256" key="4">
    <source>
        <dbReference type="ARBA" id="ARBA00004787"/>
    </source>
</evidence>
<comment type="function">
    <text evidence="14">Involved in the biosynthesis of isopentenyl diphosphate (IPP) and dimethylallyl diphosphate (DMAPP), two major building blocks of isoprenoid compounds. Catalyzes the conversion of 4-diphosphocytidyl-2-C-methyl-D-erythritol 2-phosphate (CDP-ME2P) to 2-C-methyl-D-erythritol 2,4-cyclodiphosphate (ME-CPP) with a corresponding release of cytidine 5-monophosphate (CMP).</text>
</comment>
<dbReference type="Pfam" id="PF01128">
    <property type="entry name" value="IspD"/>
    <property type="match status" value="1"/>
</dbReference>
<sequence length="382" mass="42565">MMSQNKHKVAIIPAAGFGTRFSSDTPKQLFKLNDVSIIEKTISAFEFCDQIDEIIVSANEAVREQVNLSNYNRKKIKLIPGGDTRAESVYQALKEIVDEEALVIVHDAVRPFISTAEIVKLIDEYEKRNADILVFGIPVYESLKLIDSETLEIKKSVDRNEYYLAQTPQITSAKILFEAYGQSLSNNFFPSDECEAVERYGGKGEFVPGSRKNIKITVPEDLLAEKEELIGNGFDSHKFCEGDGLLIGGFKVPYKFSFEAHSDGDIVLHALIDSMLGALNLGDIGTNFPSTKEWRDAAGRELFSIAYEKVRNEGYKLLQFDVIVIAEQPKMSGYREEILRSLSEITSVSEKNIGFKAKTAENMGFIGNNEGAAAMVISRLSR</sequence>
<dbReference type="UniPathway" id="UPA00056">
    <property type="reaction ID" value="UER00093"/>
</dbReference>
<proteinExistence type="inferred from homology"/>
<protein>
    <recommendedName>
        <fullName evidence="14">2-C-methyl-D-erythritol 2,4-cyclodiphosphate synthase</fullName>
        <shortName evidence="14">MECDP-synthase</shortName>
        <shortName evidence="14">MECPP-synthase</shortName>
        <shortName evidence="14">MECPS</shortName>
        <ecNumber evidence="14">4.6.1.12</ecNumber>
    </recommendedName>
</protein>
<evidence type="ECO:0000256" key="6">
    <source>
        <dbReference type="ARBA" id="ARBA00009789"/>
    </source>
</evidence>
<dbReference type="InterPro" id="IPR029044">
    <property type="entry name" value="Nucleotide-diphossugar_trans"/>
</dbReference>
<comment type="catalytic activity">
    <reaction evidence="1 14">
        <text>4-CDP-2-C-methyl-D-erythritol 2-phosphate = 2-C-methyl-D-erythritol 2,4-cyclic diphosphate + CMP</text>
        <dbReference type="Rhea" id="RHEA:23864"/>
        <dbReference type="ChEBI" id="CHEBI:57919"/>
        <dbReference type="ChEBI" id="CHEBI:58483"/>
        <dbReference type="ChEBI" id="CHEBI:60377"/>
        <dbReference type="EC" id="4.6.1.12"/>
    </reaction>
</comment>
<feature type="domain" description="2-C-methyl-D-erythritol 2,4-cyclodiphosphate synthase" evidence="15">
    <location>
        <begin position="230"/>
        <end position="378"/>
    </location>
</feature>
<dbReference type="InterPro" id="IPR018294">
    <property type="entry name" value="ISPD_synthase_CS"/>
</dbReference>
<dbReference type="SUPFAM" id="SSF53448">
    <property type="entry name" value="Nucleotide-diphospho-sugar transferases"/>
    <property type="match status" value="1"/>
</dbReference>
<dbReference type="HAMAP" id="MF_00107">
    <property type="entry name" value="IspF"/>
    <property type="match status" value="1"/>
</dbReference>
<keyword evidence="12 14" id="KW-0456">Lyase</keyword>
<keyword evidence="10 14" id="KW-0479">Metal-binding</keyword>
<gene>
    <name evidence="16" type="primary">ispD</name>
    <name evidence="14" type="synonym">ispF</name>
    <name evidence="16" type="ORF">DBW97_01745</name>
</gene>
<dbReference type="PROSITE" id="PS01295">
    <property type="entry name" value="ISPD"/>
    <property type="match status" value="1"/>
</dbReference>
<evidence type="ECO:0000256" key="14">
    <source>
        <dbReference type="HAMAP-Rule" id="MF_00107"/>
    </source>
</evidence>
<dbReference type="NCBIfam" id="TIGR00151">
    <property type="entry name" value="ispF"/>
    <property type="match status" value="1"/>
</dbReference>
<keyword evidence="9 16" id="KW-0548">Nucleotidyltransferase</keyword>
<evidence type="ECO:0000256" key="2">
    <source>
        <dbReference type="ARBA" id="ARBA00001282"/>
    </source>
</evidence>
<reference evidence="16 17" key="1">
    <citation type="journal article" date="2018" name="Microbiome">
        <title>Fine metagenomic profile of the Mediterranean stratified and mixed water columns revealed by assembly and recruitment.</title>
        <authorList>
            <person name="Haro-Moreno J.M."/>
            <person name="Lopez-Perez M."/>
            <person name="De La Torre J.R."/>
            <person name="Picazo A."/>
            <person name="Camacho A."/>
            <person name="Rodriguez-Valera F."/>
        </authorList>
    </citation>
    <scope>NUCLEOTIDE SEQUENCE [LARGE SCALE GENOMIC DNA]</scope>
    <source>
        <strain evidence="16">MED-G83</strain>
    </source>
</reference>
<dbReference type="PANTHER" id="PTHR32125">
    <property type="entry name" value="2-C-METHYL-D-ERYTHRITOL 4-PHOSPHATE CYTIDYLYLTRANSFERASE, CHLOROPLASTIC"/>
    <property type="match status" value="1"/>
</dbReference>
<dbReference type="InterPro" id="IPR050088">
    <property type="entry name" value="IspD/TarI_cytidylyltransf_bact"/>
</dbReference>
<dbReference type="EC" id="4.6.1.12" evidence="14"/>
<dbReference type="InterPro" id="IPR003526">
    <property type="entry name" value="MECDP_synthase"/>
</dbReference>
<organism evidence="16 17">
    <name type="scientific">SAR86 cluster bacterium</name>
    <dbReference type="NCBI Taxonomy" id="2030880"/>
    <lineage>
        <taxon>Bacteria</taxon>
        <taxon>Pseudomonadati</taxon>
        <taxon>Pseudomonadota</taxon>
        <taxon>Gammaproteobacteria</taxon>
        <taxon>SAR86 cluster</taxon>
    </lineage>
</organism>
<dbReference type="SUPFAM" id="SSF69765">
    <property type="entry name" value="IpsF-like"/>
    <property type="match status" value="1"/>
</dbReference>